<accession>A0A8H7EXD0</accession>
<keyword evidence="1" id="KW-0472">Membrane</keyword>
<keyword evidence="1" id="KW-1133">Transmembrane helix</keyword>
<reference evidence="2 3" key="1">
    <citation type="journal article" name="Sci. Rep.">
        <title>Telomere-to-telomere assembled and centromere annotated genomes of the two main subspecies of the button mushroom Agaricus bisporus reveal especially polymorphic chromosome ends.</title>
        <authorList>
            <person name="Sonnenberg A.S.M."/>
            <person name="Sedaghat-Telgerd N."/>
            <person name="Lavrijssen B."/>
            <person name="Ohm R.A."/>
            <person name="Hendrickx P.M."/>
            <person name="Scholtmeijer K."/>
            <person name="Baars J.J.P."/>
            <person name="van Peer A."/>
        </authorList>
    </citation>
    <scope>NUCLEOTIDE SEQUENCE [LARGE SCALE GENOMIC DNA]</scope>
    <source>
        <strain evidence="2 3">H119_p4</strain>
    </source>
</reference>
<dbReference type="AlphaFoldDB" id="A0A8H7EXD0"/>
<organism evidence="2 3">
    <name type="scientific">Agaricus bisporus var. burnettii</name>
    <dbReference type="NCBI Taxonomy" id="192524"/>
    <lineage>
        <taxon>Eukaryota</taxon>
        <taxon>Fungi</taxon>
        <taxon>Dikarya</taxon>
        <taxon>Basidiomycota</taxon>
        <taxon>Agaricomycotina</taxon>
        <taxon>Agaricomycetes</taxon>
        <taxon>Agaricomycetidae</taxon>
        <taxon>Agaricales</taxon>
        <taxon>Agaricineae</taxon>
        <taxon>Agaricaceae</taxon>
        <taxon>Agaricus</taxon>
    </lineage>
</organism>
<gene>
    <name evidence="2" type="ORF">Agabi119p4_10018</name>
</gene>
<evidence type="ECO:0000256" key="1">
    <source>
        <dbReference type="SAM" id="Phobius"/>
    </source>
</evidence>
<comment type="caution">
    <text evidence="2">The sequence shown here is derived from an EMBL/GenBank/DDBJ whole genome shotgun (WGS) entry which is preliminary data.</text>
</comment>
<keyword evidence="1" id="KW-0812">Transmembrane</keyword>
<dbReference type="Proteomes" id="UP000629468">
    <property type="component" value="Unassembled WGS sequence"/>
</dbReference>
<feature type="transmembrane region" description="Helical" evidence="1">
    <location>
        <begin position="36"/>
        <end position="56"/>
    </location>
</feature>
<sequence length="160" mass="18221">MSSTLTNNQAQTFVHQFYSLWIERVPGHLTNAVKSTYSLVVFLIDWTVMLVPYLVYTQHRYDEEDETHSVERYSQMIKKHEALSYLNGLLLGSLPALFGVVGNSGLPLCSYASYTATIALIFAMISGAATWYLFNHEAGEFKLHQDRFISEWLKVGAFKL</sequence>
<feature type="transmembrane region" description="Helical" evidence="1">
    <location>
        <begin position="82"/>
        <end position="102"/>
    </location>
</feature>
<proteinExistence type="predicted"/>
<evidence type="ECO:0000313" key="3">
    <source>
        <dbReference type="Proteomes" id="UP000629468"/>
    </source>
</evidence>
<evidence type="ECO:0000313" key="2">
    <source>
        <dbReference type="EMBL" id="KAF7762026.1"/>
    </source>
</evidence>
<name>A0A8H7EXD0_AGABI</name>
<protein>
    <submittedName>
        <fullName evidence="2">Uncharacterized protein</fullName>
    </submittedName>
</protein>
<dbReference type="EMBL" id="JABXXO010000013">
    <property type="protein sequence ID" value="KAF7762026.1"/>
    <property type="molecule type" value="Genomic_DNA"/>
</dbReference>
<feature type="transmembrane region" description="Helical" evidence="1">
    <location>
        <begin position="114"/>
        <end position="134"/>
    </location>
</feature>